<organism evidence="1">
    <name type="scientific">Arundo donax</name>
    <name type="common">Giant reed</name>
    <name type="synonym">Donax arundinaceus</name>
    <dbReference type="NCBI Taxonomy" id="35708"/>
    <lineage>
        <taxon>Eukaryota</taxon>
        <taxon>Viridiplantae</taxon>
        <taxon>Streptophyta</taxon>
        <taxon>Embryophyta</taxon>
        <taxon>Tracheophyta</taxon>
        <taxon>Spermatophyta</taxon>
        <taxon>Magnoliopsida</taxon>
        <taxon>Liliopsida</taxon>
        <taxon>Poales</taxon>
        <taxon>Poaceae</taxon>
        <taxon>PACMAD clade</taxon>
        <taxon>Arundinoideae</taxon>
        <taxon>Arundineae</taxon>
        <taxon>Arundo</taxon>
    </lineage>
</organism>
<proteinExistence type="predicted"/>
<name>A0A0A9CF18_ARUDO</name>
<dbReference type="AlphaFoldDB" id="A0A0A9CF18"/>
<dbReference type="EMBL" id="GBRH01223754">
    <property type="protein sequence ID" value="JAD74141.1"/>
    <property type="molecule type" value="Transcribed_RNA"/>
</dbReference>
<sequence length="44" mass="5119">MMRFLAVLHGNKRLCTCIEGVYISGSLAQACWSRHPRFQFPFMD</sequence>
<protein>
    <submittedName>
        <fullName evidence="1">Uncharacterized protein</fullName>
    </submittedName>
</protein>
<evidence type="ECO:0000313" key="1">
    <source>
        <dbReference type="EMBL" id="JAD74141.1"/>
    </source>
</evidence>
<reference evidence="1" key="2">
    <citation type="journal article" date="2015" name="Data Brief">
        <title>Shoot transcriptome of the giant reed, Arundo donax.</title>
        <authorList>
            <person name="Barrero R.A."/>
            <person name="Guerrero F.D."/>
            <person name="Moolhuijzen P."/>
            <person name="Goolsby J.A."/>
            <person name="Tidwell J."/>
            <person name="Bellgard S.E."/>
            <person name="Bellgard M.I."/>
        </authorList>
    </citation>
    <scope>NUCLEOTIDE SEQUENCE</scope>
    <source>
        <tissue evidence="1">Shoot tissue taken approximately 20 cm above the soil surface</tissue>
    </source>
</reference>
<reference evidence="1" key="1">
    <citation type="submission" date="2014-09" db="EMBL/GenBank/DDBJ databases">
        <authorList>
            <person name="Magalhaes I.L.F."/>
            <person name="Oliveira U."/>
            <person name="Santos F.R."/>
            <person name="Vidigal T.H.D.A."/>
            <person name="Brescovit A.D."/>
            <person name="Santos A.J."/>
        </authorList>
    </citation>
    <scope>NUCLEOTIDE SEQUENCE</scope>
    <source>
        <tissue evidence="1">Shoot tissue taken approximately 20 cm above the soil surface</tissue>
    </source>
</reference>
<dbReference type="PROSITE" id="PS51257">
    <property type="entry name" value="PROKAR_LIPOPROTEIN"/>
    <property type="match status" value="1"/>
</dbReference>
<accession>A0A0A9CF18</accession>